<protein>
    <submittedName>
        <fullName evidence="2">Uncharacterized protein</fullName>
    </submittedName>
</protein>
<reference evidence="2" key="2">
    <citation type="submission" date="2022-01" db="EMBL/GenBank/DDBJ databases">
        <authorList>
            <person name="Zivanovic Y."/>
            <person name="Moreira D."/>
            <person name="Lopez-Garcia P."/>
        </authorList>
    </citation>
    <scope>NUCLEOTIDE SEQUENCE</scope>
    <source>
        <strain evidence="2">G9</strain>
    </source>
</reference>
<evidence type="ECO:0000313" key="3">
    <source>
        <dbReference type="Proteomes" id="UP001154265"/>
    </source>
</evidence>
<reference evidence="2" key="1">
    <citation type="journal article" date="2022" name="Genome Biol. Evol.">
        <title>A New Gene Family Diagnostic for Intracellular Biomineralization of Amorphous Ca Carbonates by Cyanobacteria.</title>
        <authorList>
            <person name="Benzerara K."/>
            <person name="Duprat E."/>
            <person name="Bitard-Feildel T."/>
            <person name="Caumes G."/>
            <person name="Cassier-Chauvat C."/>
            <person name="Chauvat F."/>
            <person name="Dezi M."/>
            <person name="Diop S.I."/>
            <person name="Gaschignard G."/>
            <person name="Gorgen S."/>
            <person name="Gugger M."/>
            <person name="Lopez-Garcia P."/>
            <person name="Millet M."/>
            <person name="Skouri-Panet F."/>
            <person name="Moreira D."/>
            <person name="Callebaut I."/>
        </authorList>
    </citation>
    <scope>NUCLEOTIDE SEQUENCE</scope>
    <source>
        <strain evidence="2">G9</strain>
    </source>
</reference>
<keyword evidence="3" id="KW-1185">Reference proteome</keyword>
<sequence length="60" mass="6471">MTHLALPILAGLVALGTMAFWFIAQPRITTTLDDQNPNPTETLIADAPPPENEGTPPFRS</sequence>
<dbReference type="EMBL" id="JAKKUT010000005">
    <property type="protein sequence ID" value="MDG2991770.1"/>
    <property type="molecule type" value="Genomic_DNA"/>
</dbReference>
<gene>
    <name evidence="2" type="ORF">L3556_12640</name>
</gene>
<dbReference type="Proteomes" id="UP001154265">
    <property type="component" value="Unassembled WGS sequence"/>
</dbReference>
<name>A0ABT6F1N3_9SYNE</name>
<dbReference type="RefSeq" id="WP_277867699.1">
    <property type="nucleotide sequence ID" value="NZ_JAKKUT010000005.1"/>
</dbReference>
<proteinExistence type="predicted"/>
<organism evidence="2 3">
    <name type="scientific">Candidatus Synechococcus calcipolaris G9</name>
    <dbReference type="NCBI Taxonomy" id="1497997"/>
    <lineage>
        <taxon>Bacteria</taxon>
        <taxon>Bacillati</taxon>
        <taxon>Cyanobacteriota</taxon>
        <taxon>Cyanophyceae</taxon>
        <taxon>Synechococcales</taxon>
        <taxon>Synechococcaceae</taxon>
        <taxon>Synechococcus</taxon>
    </lineage>
</organism>
<comment type="caution">
    <text evidence="2">The sequence shown here is derived from an EMBL/GenBank/DDBJ whole genome shotgun (WGS) entry which is preliminary data.</text>
</comment>
<evidence type="ECO:0000313" key="2">
    <source>
        <dbReference type="EMBL" id="MDG2991770.1"/>
    </source>
</evidence>
<feature type="region of interest" description="Disordered" evidence="1">
    <location>
        <begin position="30"/>
        <end position="60"/>
    </location>
</feature>
<accession>A0ABT6F1N3</accession>
<feature type="compositionally biased region" description="Polar residues" evidence="1">
    <location>
        <begin position="30"/>
        <end position="41"/>
    </location>
</feature>
<evidence type="ECO:0000256" key="1">
    <source>
        <dbReference type="SAM" id="MobiDB-lite"/>
    </source>
</evidence>